<reference evidence="2" key="1">
    <citation type="submission" date="2017-02" db="EMBL/GenBank/DDBJ databases">
        <authorList>
            <person name="Varghese N."/>
            <person name="Submissions S."/>
        </authorList>
    </citation>
    <scope>NUCLEOTIDE SEQUENCE [LARGE SCALE GENOMIC DNA]</scope>
    <source>
        <strain evidence="2">DSM 22720</strain>
    </source>
</reference>
<dbReference type="Proteomes" id="UP000190162">
    <property type="component" value="Unassembled WGS sequence"/>
</dbReference>
<dbReference type="OrthoDB" id="5918681at2"/>
<gene>
    <name evidence="1" type="ORF">SAMN02745132_00869</name>
</gene>
<keyword evidence="1" id="KW-0436">Ligase</keyword>
<evidence type="ECO:0000313" key="1">
    <source>
        <dbReference type="EMBL" id="SKA48321.1"/>
    </source>
</evidence>
<keyword evidence="2" id="KW-1185">Reference proteome</keyword>
<dbReference type="AlphaFoldDB" id="A0A1T4U730"/>
<dbReference type="RefSeq" id="WP_078751341.1">
    <property type="nucleotide sequence ID" value="NZ_FUXU01000007.1"/>
</dbReference>
<proteinExistence type="predicted"/>
<evidence type="ECO:0000313" key="2">
    <source>
        <dbReference type="Proteomes" id="UP000190162"/>
    </source>
</evidence>
<organism evidence="1 2">
    <name type="scientific">Enterovibrio nigricans DSM 22720</name>
    <dbReference type="NCBI Taxonomy" id="1121868"/>
    <lineage>
        <taxon>Bacteria</taxon>
        <taxon>Pseudomonadati</taxon>
        <taxon>Pseudomonadota</taxon>
        <taxon>Gammaproteobacteria</taxon>
        <taxon>Vibrionales</taxon>
        <taxon>Vibrionaceae</taxon>
        <taxon>Enterovibrio</taxon>
    </lineage>
</organism>
<dbReference type="EMBL" id="FUXU01000007">
    <property type="protein sequence ID" value="SKA48321.1"/>
    <property type="molecule type" value="Genomic_DNA"/>
</dbReference>
<dbReference type="GO" id="GO:0016874">
    <property type="term" value="F:ligase activity"/>
    <property type="evidence" value="ECO:0007669"/>
    <property type="project" value="UniProtKB-KW"/>
</dbReference>
<sequence>MNVFDMLRISPGDYLTVDNPRSNSGPRDVVPLGLSKNGISIRAIDTRYGNICYIGADWTIFTSKGEESKLGDIDHIKQSLLEWKLGKLGKKAPPTAPQQFLPDEESFEVATLDEILETFDLKNLKVAVTGTLPIPRKQIIQLLET</sequence>
<name>A0A1T4U730_9GAMM</name>
<accession>A0A1T4U730</accession>
<protein>
    <submittedName>
        <fullName evidence="1">DNA ligase (NAD+)</fullName>
    </submittedName>
</protein>